<dbReference type="SUPFAM" id="SSF51182">
    <property type="entry name" value="RmlC-like cupins"/>
    <property type="match status" value="1"/>
</dbReference>
<name>A0A6J5YHS6_9ZZZZ</name>
<reference evidence="8" key="1">
    <citation type="submission" date="2020-05" db="EMBL/GenBank/DDBJ databases">
        <authorList>
            <person name="Chiriac C."/>
            <person name="Salcher M."/>
            <person name="Ghai R."/>
            <person name="Kavagutti S V."/>
        </authorList>
    </citation>
    <scope>NUCLEOTIDE SEQUENCE</scope>
</reference>
<dbReference type="InterPro" id="IPR010462">
    <property type="entry name" value="Ectoine_synth"/>
</dbReference>
<dbReference type="UniPathway" id="UPA00067">
    <property type="reaction ID" value="UER00123"/>
</dbReference>
<comment type="pathway">
    <text evidence="1">Amine and polyamine biosynthesis; ectoine biosynthesis; L-ectoine from L-aspartate 4-semialdehyde: step 3/3.</text>
</comment>
<dbReference type="GO" id="GO:0019491">
    <property type="term" value="P:ectoine biosynthetic process"/>
    <property type="evidence" value="ECO:0007669"/>
    <property type="project" value="UniProtKB-UniPathway"/>
</dbReference>
<keyword evidence="5" id="KW-0456">Lyase</keyword>
<dbReference type="GO" id="GO:0033990">
    <property type="term" value="F:ectoine synthase activity"/>
    <property type="evidence" value="ECO:0007669"/>
    <property type="project" value="UniProtKB-EC"/>
</dbReference>
<dbReference type="AlphaFoldDB" id="A0A6J5YHS6"/>
<evidence type="ECO:0000256" key="1">
    <source>
        <dbReference type="ARBA" id="ARBA00005181"/>
    </source>
</evidence>
<dbReference type="Gene3D" id="2.60.120.10">
    <property type="entry name" value="Jelly Rolls"/>
    <property type="match status" value="1"/>
</dbReference>
<evidence type="ECO:0000256" key="4">
    <source>
        <dbReference type="ARBA" id="ARBA00019707"/>
    </source>
</evidence>
<dbReference type="EC" id="4.2.1.108" evidence="3"/>
<evidence type="ECO:0000256" key="3">
    <source>
        <dbReference type="ARBA" id="ARBA00013192"/>
    </source>
</evidence>
<organism evidence="8">
    <name type="scientific">freshwater metagenome</name>
    <dbReference type="NCBI Taxonomy" id="449393"/>
    <lineage>
        <taxon>unclassified sequences</taxon>
        <taxon>metagenomes</taxon>
        <taxon>ecological metagenomes</taxon>
    </lineage>
</organism>
<comment type="similarity">
    <text evidence="2">Belongs to the ectoine synthase family.</text>
</comment>
<dbReference type="EMBL" id="CAESAJ010000001">
    <property type="protein sequence ID" value="CAB4329296.1"/>
    <property type="molecule type" value="Genomic_DNA"/>
</dbReference>
<protein>
    <recommendedName>
        <fullName evidence="4">L-ectoine synthase</fullName>
        <ecNumber evidence="3">4.2.1.108</ecNumber>
    </recommendedName>
    <alternativeName>
        <fullName evidence="6">N-acetyldiaminobutyrate dehydratase</fullName>
    </alternativeName>
</protein>
<gene>
    <name evidence="8" type="ORF">UFOPK3770_00019</name>
</gene>
<dbReference type="Pfam" id="PF06339">
    <property type="entry name" value="Ectoine_synth"/>
    <property type="match status" value="1"/>
</dbReference>
<comment type="catalytic activity">
    <reaction evidence="7">
        <text>(2S)-4-acetamido-2-aminobutanoate = L-ectoine + H2O</text>
        <dbReference type="Rhea" id="RHEA:17281"/>
        <dbReference type="ChEBI" id="CHEBI:15377"/>
        <dbReference type="ChEBI" id="CHEBI:58515"/>
        <dbReference type="ChEBI" id="CHEBI:58929"/>
        <dbReference type="EC" id="4.2.1.108"/>
    </reaction>
</comment>
<dbReference type="InterPro" id="IPR011051">
    <property type="entry name" value="RmlC_Cupin_sf"/>
</dbReference>
<accession>A0A6J5YHS6</accession>
<evidence type="ECO:0000256" key="2">
    <source>
        <dbReference type="ARBA" id="ARBA00009637"/>
    </source>
</evidence>
<dbReference type="PANTHER" id="PTHR39289:SF1">
    <property type="entry name" value="L-ECTOINE SYNTHASE"/>
    <property type="match status" value="1"/>
</dbReference>
<sequence>MIVRYAEQEVNGPNYSTFETGTSLRLLTRVDGVGFSFHDTHLLANSTLNLWYKNHIEANYIIEGEGELENLETGEVFPVRPGFMYTLDKNDRHQMRTTTAMRIICVFTPALVGSEKHDQDGSYPLL</sequence>
<dbReference type="NCBIfam" id="NF009806">
    <property type="entry name" value="PRK13290.1"/>
    <property type="match status" value="1"/>
</dbReference>
<evidence type="ECO:0000256" key="5">
    <source>
        <dbReference type="ARBA" id="ARBA00023239"/>
    </source>
</evidence>
<evidence type="ECO:0000313" key="8">
    <source>
        <dbReference type="EMBL" id="CAB4329296.1"/>
    </source>
</evidence>
<dbReference type="PANTHER" id="PTHR39289">
    <property type="match status" value="1"/>
</dbReference>
<evidence type="ECO:0000256" key="7">
    <source>
        <dbReference type="ARBA" id="ARBA00048714"/>
    </source>
</evidence>
<dbReference type="InterPro" id="IPR014710">
    <property type="entry name" value="RmlC-like_jellyroll"/>
</dbReference>
<dbReference type="CDD" id="cd06978">
    <property type="entry name" value="cupin_EctC"/>
    <property type="match status" value="1"/>
</dbReference>
<proteinExistence type="inferred from homology"/>
<evidence type="ECO:0000256" key="6">
    <source>
        <dbReference type="ARBA" id="ARBA00033271"/>
    </source>
</evidence>